<dbReference type="UCSC" id="ZK666.4">
    <property type="organism name" value="c. elegans"/>
</dbReference>
<protein>
    <submittedName>
        <fullName evidence="1">Pepsin-I3 domain-containing protein</fullName>
    </submittedName>
</protein>
<gene>
    <name evidence="1" type="ORF">CELE_ZK666.4</name>
    <name evidence="1 3" type="ORF">ZK666.4</name>
</gene>
<dbReference type="KEGG" id="cel:CELE_ZK666.4"/>
<dbReference type="OrthoDB" id="5843554at2759"/>
<evidence type="ECO:0000313" key="1">
    <source>
        <dbReference type="EMBL" id="CAA88983.1"/>
    </source>
</evidence>
<dbReference type="OMA" id="THTSKFQ"/>
<dbReference type="SMR" id="Q23562"/>
<dbReference type="FunCoup" id="Q23562">
    <property type="interactions" value="308"/>
</dbReference>
<organism evidence="1 2">
    <name type="scientific">Caenorhabditis elegans</name>
    <dbReference type="NCBI Taxonomy" id="6239"/>
    <lineage>
        <taxon>Eukaryota</taxon>
        <taxon>Metazoa</taxon>
        <taxon>Ecdysozoa</taxon>
        <taxon>Nematoda</taxon>
        <taxon>Chromadorea</taxon>
        <taxon>Rhabditida</taxon>
        <taxon>Rhabditina</taxon>
        <taxon>Rhabditomorpha</taxon>
        <taxon>Rhabditoidea</taxon>
        <taxon>Rhabditidae</taxon>
        <taxon>Peloderinae</taxon>
        <taxon>Caenorhabditis</taxon>
    </lineage>
</organism>
<dbReference type="PaxDb" id="6239-ZK666.4"/>
<dbReference type="eggNOG" id="ENOG502T9EQ">
    <property type="taxonomic scope" value="Eukaryota"/>
</dbReference>
<dbReference type="AlphaFoldDB" id="Q23562"/>
<dbReference type="InParanoid" id="Q23562"/>
<sequence length="144" mass="16482">MEYTQIPSFALYNNASIFQFFPRNKRLSTHQKSCLDEHARKMAVFMMERQEEYRYYENLANQEQFSDDACFSDTGMDSGFCSGDTSTGQSASTSPAPAHLIPNPFFDPEYVASKTTMKLVANPFYNPKLAKEIKKKSTHTSKFQ</sequence>
<dbReference type="PhylomeDB" id="Q23562"/>
<dbReference type="STRING" id="6239.ZK666.4.1"/>
<dbReference type="PIR" id="T27945">
    <property type="entry name" value="T27945"/>
</dbReference>
<name>Q23562_CAEEL</name>
<dbReference type="WormBase" id="ZK666.4">
    <property type="protein sequence ID" value="CE02389"/>
    <property type="gene ID" value="WBGene00014044"/>
</dbReference>
<evidence type="ECO:0000313" key="3">
    <source>
        <dbReference type="WormBase" id="ZK666.4"/>
    </source>
</evidence>
<dbReference type="AGR" id="WB:WBGene00014044"/>
<dbReference type="Bgee" id="WBGene00014044">
    <property type="expression patterns" value="Expressed in embryo and 2 other cell types or tissues"/>
</dbReference>
<dbReference type="CTD" id="191382"/>
<proteinExistence type="predicted"/>
<dbReference type="HOGENOM" id="CLU_1798183_0_0_1"/>
<dbReference type="Proteomes" id="UP000001940">
    <property type="component" value="Chromosome II"/>
</dbReference>
<reference evidence="1 2" key="1">
    <citation type="journal article" date="1998" name="Science">
        <title>Genome sequence of the nematode C. elegans: a platform for investigating biology.</title>
        <authorList>
            <consortium name="The C. elegans sequencing consortium"/>
            <person name="Sulson J.E."/>
            <person name="Waterston R."/>
        </authorList>
    </citation>
    <scope>NUCLEOTIDE SEQUENCE [LARGE SCALE GENOMIC DNA]</scope>
    <source>
        <strain evidence="1 2">Bristol N2</strain>
    </source>
</reference>
<dbReference type="GeneID" id="191382"/>
<dbReference type="EMBL" id="BX284602">
    <property type="protein sequence ID" value="CAA88983.1"/>
    <property type="molecule type" value="Genomic_DNA"/>
</dbReference>
<accession>Q23562</accession>
<dbReference type="RefSeq" id="NP_496257.1">
    <property type="nucleotide sequence ID" value="NM_063856.1"/>
</dbReference>
<evidence type="ECO:0000313" key="2">
    <source>
        <dbReference type="Proteomes" id="UP000001940"/>
    </source>
</evidence>
<keyword evidence="2" id="KW-1185">Reference proteome</keyword>